<evidence type="ECO:0000313" key="3">
    <source>
        <dbReference type="EMBL" id="RKS89083.1"/>
    </source>
</evidence>
<evidence type="ECO:0000313" key="2">
    <source>
        <dbReference type="EMBL" id="BBE32839.1"/>
    </source>
</evidence>
<dbReference type="EMBL" id="RBWX01000008">
    <property type="protein sequence ID" value="RKS89083.1"/>
    <property type="molecule type" value="Genomic_DNA"/>
</dbReference>
<protein>
    <submittedName>
        <fullName evidence="2">NAD(P)-dependent oxidoreductase</fullName>
    </submittedName>
    <submittedName>
        <fullName evidence="3">Nucleoside-diphosphate-sugar epimerase</fullName>
    </submittedName>
</protein>
<dbReference type="InterPro" id="IPR036291">
    <property type="entry name" value="NAD(P)-bd_dom_sf"/>
</dbReference>
<dbReference type="SUPFAM" id="SSF51735">
    <property type="entry name" value="NAD(P)-binding Rossmann-fold domains"/>
    <property type="match status" value="1"/>
</dbReference>
<sequence length="265" mass="27713">MPHLLILGQGYTGSRLRAALEREGWAVTGTARTARPGILPADDPGMADAIATATHILSSVPPEADHDPVLARHGAALAASGAWRGYLSSTGVYGDTGGAWVDETAPVGHGRRSARTAADLAWQKIGARVLRLPGIYGPGRSALGRVREGKAQRIDAGTQVFSRIHVDDIVAGVIAAFAAPPGVWNIADDEPAPGHAVTAFACALAGAPLPPLVPLAGAALSPQARAFYAESRRIANGKMKRDLGIRLRYPDYRSGLRACLREECP</sequence>
<evidence type="ECO:0000313" key="5">
    <source>
        <dbReference type="Proteomes" id="UP000276029"/>
    </source>
</evidence>
<name>A0AAD1D3V2_SPHMI</name>
<dbReference type="AlphaFoldDB" id="A0AAD1D3V2"/>
<dbReference type="Proteomes" id="UP000276029">
    <property type="component" value="Unassembled WGS sequence"/>
</dbReference>
<dbReference type="Proteomes" id="UP000275727">
    <property type="component" value="Chromosome"/>
</dbReference>
<accession>A0AAD1D3V2</accession>
<reference evidence="3 5" key="2">
    <citation type="submission" date="2018-10" db="EMBL/GenBank/DDBJ databases">
        <title>Genomic Encyclopedia of Type Strains, Phase IV (KMG-IV): sequencing the most valuable type-strain genomes for metagenomic binning, comparative biology and taxonomic classification.</title>
        <authorList>
            <person name="Goeker M."/>
        </authorList>
    </citation>
    <scope>NUCLEOTIDE SEQUENCE [LARGE SCALE GENOMIC DNA]</scope>
    <source>
        <strain evidence="3 5">DSM 19791</strain>
    </source>
</reference>
<organism evidence="2 4">
    <name type="scientific">Sphingosinicella microcystinivorans</name>
    <dbReference type="NCBI Taxonomy" id="335406"/>
    <lineage>
        <taxon>Bacteria</taxon>
        <taxon>Pseudomonadati</taxon>
        <taxon>Pseudomonadota</taxon>
        <taxon>Alphaproteobacteria</taxon>
        <taxon>Sphingomonadales</taxon>
        <taxon>Sphingosinicellaceae</taxon>
        <taxon>Sphingosinicella</taxon>
    </lineage>
</organism>
<keyword evidence="1" id="KW-0520">NAD</keyword>
<dbReference type="RefSeq" id="WP_121051154.1">
    <property type="nucleotide sequence ID" value="NZ_AP018711.1"/>
</dbReference>
<dbReference type="EMBL" id="AP018711">
    <property type="protein sequence ID" value="BBE32839.1"/>
    <property type="molecule type" value="Genomic_DNA"/>
</dbReference>
<dbReference type="KEGG" id="smic:SmB9_04970"/>
<evidence type="ECO:0000256" key="1">
    <source>
        <dbReference type="ARBA" id="ARBA00023027"/>
    </source>
</evidence>
<dbReference type="Gene3D" id="3.40.50.720">
    <property type="entry name" value="NAD(P)-binding Rossmann-like Domain"/>
    <property type="match status" value="1"/>
</dbReference>
<gene>
    <name evidence="3" type="ORF">DFR51_2297</name>
    <name evidence="2" type="ORF">SmB9_04970</name>
</gene>
<proteinExistence type="predicted"/>
<keyword evidence="5" id="KW-1185">Reference proteome</keyword>
<evidence type="ECO:0000313" key="4">
    <source>
        <dbReference type="Proteomes" id="UP000275727"/>
    </source>
</evidence>
<dbReference type="PANTHER" id="PTHR43574">
    <property type="entry name" value="EPIMERASE-RELATED"/>
    <property type="match status" value="1"/>
</dbReference>
<reference evidence="2 4" key="1">
    <citation type="submission" date="2018-06" db="EMBL/GenBank/DDBJ databases">
        <title>Complete Genome Sequence of the Microcystin-Degrading Bacterium Sphingosinicella microcystinivorans Strain B-9.</title>
        <authorList>
            <person name="Jin H."/>
            <person name="Nishizawa T."/>
            <person name="Guo Y."/>
            <person name="Nishizawa A."/>
            <person name="Park H."/>
            <person name="Kato H."/>
            <person name="Tsuji K."/>
            <person name="Harada K."/>
        </authorList>
    </citation>
    <scope>NUCLEOTIDE SEQUENCE [LARGE SCALE GENOMIC DNA]</scope>
    <source>
        <strain evidence="2 4">B9</strain>
    </source>
</reference>